<dbReference type="AlphaFoldDB" id="A0AB33B7D8"/>
<reference evidence="1 2" key="1">
    <citation type="submission" date="2016-04" db="EMBL/GenBank/DDBJ databases">
        <title>Complete genome sequencing of OXA-72 bearing Acinetobacter pittii strain IEC338SC.</title>
        <authorList>
            <person name="Brasiliense D.M."/>
            <person name="Lima K.V."/>
            <person name="Souza C.O."/>
            <person name="Dutra L.G."/>
            <person name="Mamizuka E.M."/>
            <person name="Perez-Chaparro P.J."/>
            <person name="McCulloch J.A."/>
        </authorList>
    </citation>
    <scope>NUCLEOTIDE SEQUENCE [LARGE SCALE GENOMIC DNA]</scope>
    <source>
        <strain evidence="1 2">IEC338SC</strain>
    </source>
</reference>
<gene>
    <name evidence="1" type="ORF">IEC338SC_0203</name>
</gene>
<evidence type="ECO:0008006" key="3">
    <source>
        <dbReference type="Google" id="ProtNLM"/>
    </source>
</evidence>
<proteinExistence type="predicted"/>
<dbReference type="RefSeq" id="WP_063097717.1">
    <property type="nucleotide sequence ID" value="NZ_CP015145.1"/>
</dbReference>
<name>A0AB33B7D8_ACIPI</name>
<organism evidence="1 2">
    <name type="scientific">Acinetobacter pittii</name>
    <name type="common">Acinetobacter genomosp. 3</name>
    <dbReference type="NCBI Taxonomy" id="48296"/>
    <lineage>
        <taxon>Bacteria</taxon>
        <taxon>Pseudomonadati</taxon>
        <taxon>Pseudomonadota</taxon>
        <taxon>Gammaproteobacteria</taxon>
        <taxon>Moraxellales</taxon>
        <taxon>Moraxellaceae</taxon>
        <taxon>Acinetobacter</taxon>
        <taxon>Acinetobacter calcoaceticus/baumannii complex</taxon>
    </lineage>
</organism>
<sequence>MNNKLKTLTFSYSIKIPKESFPLIWKHWNDIANWSNWDKGLLETQSDGNKIKLGKNINILPYGAPDLISAYVTSFIDGQHFTTTSYTPIGAMSIGHSLIEKGAACPDDRVEHTLCIQPHDYEFFKDKIWENLKQNIVQSVNNLVEITKKS</sequence>
<dbReference type="SUPFAM" id="SSF55961">
    <property type="entry name" value="Bet v1-like"/>
    <property type="match status" value="1"/>
</dbReference>
<evidence type="ECO:0000313" key="2">
    <source>
        <dbReference type="Proteomes" id="UP000076152"/>
    </source>
</evidence>
<protein>
    <recommendedName>
        <fullName evidence="3">Polyketide cyclase/dehydrase and lipid transport</fullName>
    </recommendedName>
</protein>
<evidence type="ECO:0000313" key="1">
    <source>
        <dbReference type="EMBL" id="AMX17400.1"/>
    </source>
</evidence>
<dbReference type="EMBL" id="CP015145">
    <property type="protein sequence ID" value="AMX17400.1"/>
    <property type="molecule type" value="Genomic_DNA"/>
</dbReference>
<dbReference type="InterPro" id="IPR023393">
    <property type="entry name" value="START-like_dom_sf"/>
</dbReference>
<accession>A0AB33B7D8</accession>
<dbReference type="Gene3D" id="3.30.530.20">
    <property type="match status" value="1"/>
</dbReference>
<dbReference type="Proteomes" id="UP000076152">
    <property type="component" value="Chromosome"/>
</dbReference>